<dbReference type="EMBL" id="SWAV01000001">
    <property type="protein sequence ID" value="TKA93131.1"/>
    <property type="molecule type" value="Genomic_DNA"/>
</dbReference>
<dbReference type="PANTHER" id="PTHR43546">
    <property type="entry name" value="UPF0173 METAL-DEPENDENT HYDROLASE MJ1163-RELATED"/>
    <property type="match status" value="1"/>
</dbReference>
<name>A0A4U0YTS5_9GAMM</name>
<sequence length="299" mass="32324">MTMKTLASSLAVALSLSIAATFAHAQPATSATSASATNEAVQLQQIRNATVKITYGDTTFLIDPMLSKKGTYPGFDNTYRSNLRNPLVDLPMSEKDVIADVDAVIITHTHLDHWDDAAQQLLPKDIPLFVQNLADALMIRGQGFTNVRVLSKAEFEGVTLSQIGGQHGTDEMYASAEVATFLGEAMGVVFQSPGHDTLYLVGDTVWRDEVDMALADYAPQIVLINAGYAMMNGFDGSIIMGKEDVLRAAKTAPDATIVATHMDAINHMALTREELQSYVQEKGIADRVEIPEDGATLNF</sequence>
<evidence type="ECO:0000313" key="5">
    <source>
        <dbReference type="Proteomes" id="UP000305198"/>
    </source>
</evidence>
<protein>
    <submittedName>
        <fullName evidence="4">MBL fold metallo-hydrolase</fullName>
    </submittedName>
</protein>
<dbReference type="Proteomes" id="UP000305198">
    <property type="component" value="Unassembled WGS sequence"/>
</dbReference>
<dbReference type="PANTHER" id="PTHR43546:SF9">
    <property type="entry name" value="L-ASCORBATE-6-PHOSPHATE LACTONASE ULAG-RELATED"/>
    <property type="match status" value="1"/>
</dbReference>
<evidence type="ECO:0000259" key="3">
    <source>
        <dbReference type="SMART" id="SM00849"/>
    </source>
</evidence>
<dbReference type="SUPFAM" id="SSF56281">
    <property type="entry name" value="Metallo-hydrolase/oxidoreductase"/>
    <property type="match status" value="1"/>
</dbReference>
<dbReference type="Gene3D" id="3.60.15.10">
    <property type="entry name" value="Ribonuclease Z/Hydroxyacylglutathione hydrolase-like"/>
    <property type="match status" value="1"/>
</dbReference>
<dbReference type="GO" id="GO:0016787">
    <property type="term" value="F:hydrolase activity"/>
    <property type="evidence" value="ECO:0007669"/>
    <property type="project" value="UniProtKB-KW"/>
</dbReference>
<accession>A0A4U0YTS5</accession>
<keyword evidence="2" id="KW-0732">Signal</keyword>
<dbReference type="AlphaFoldDB" id="A0A4U0YTS5"/>
<dbReference type="InterPro" id="IPR050114">
    <property type="entry name" value="UPF0173_UPF0282_UlaG_hydrolase"/>
</dbReference>
<evidence type="ECO:0000256" key="2">
    <source>
        <dbReference type="SAM" id="SignalP"/>
    </source>
</evidence>
<dbReference type="SMART" id="SM00849">
    <property type="entry name" value="Lactamase_B"/>
    <property type="match status" value="1"/>
</dbReference>
<reference evidence="4 5" key="1">
    <citation type="submission" date="2019-04" db="EMBL/GenBank/DDBJ databases">
        <title>Crypto-aerobic microbial life in anoxic (sulfidic) marine sediments.</title>
        <authorList>
            <person name="Bhattacharya S."/>
            <person name="Roy C."/>
            <person name="Mondal N."/>
            <person name="Sarkar J."/>
            <person name="Mandal S."/>
            <person name="Rameez M.J."/>
            <person name="Ghosh W."/>
        </authorList>
    </citation>
    <scope>NUCLEOTIDE SEQUENCE [LARGE SCALE GENOMIC DNA]</scope>
    <source>
        <strain evidence="4 5">SBBB</strain>
    </source>
</reference>
<evidence type="ECO:0000256" key="1">
    <source>
        <dbReference type="ARBA" id="ARBA00022801"/>
    </source>
</evidence>
<feature type="domain" description="Metallo-beta-lactamase" evidence="3">
    <location>
        <begin position="46"/>
        <end position="261"/>
    </location>
</feature>
<proteinExistence type="predicted"/>
<feature type="signal peptide" evidence="2">
    <location>
        <begin position="1"/>
        <end position="25"/>
    </location>
</feature>
<feature type="chain" id="PRO_5020606776" evidence="2">
    <location>
        <begin position="26"/>
        <end position="299"/>
    </location>
</feature>
<evidence type="ECO:0000313" key="4">
    <source>
        <dbReference type="EMBL" id="TKA93131.1"/>
    </source>
</evidence>
<dbReference type="InterPro" id="IPR036866">
    <property type="entry name" value="RibonucZ/Hydroxyglut_hydro"/>
</dbReference>
<organism evidence="4 5">
    <name type="scientific">Halopseudomonas bauzanensis</name>
    <dbReference type="NCBI Taxonomy" id="653930"/>
    <lineage>
        <taxon>Bacteria</taxon>
        <taxon>Pseudomonadati</taxon>
        <taxon>Pseudomonadota</taxon>
        <taxon>Gammaproteobacteria</taxon>
        <taxon>Pseudomonadales</taxon>
        <taxon>Pseudomonadaceae</taxon>
        <taxon>Halopseudomonas</taxon>
    </lineage>
</organism>
<dbReference type="InterPro" id="IPR001279">
    <property type="entry name" value="Metallo-B-lactamas"/>
</dbReference>
<comment type="caution">
    <text evidence="4">The sequence shown here is derived from an EMBL/GenBank/DDBJ whole genome shotgun (WGS) entry which is preliminary data.</text>
</comment>
<dbReference type="Pfam" id="PF12706">
    <property type="entry name" value="Lactamase_B_2"/>
    <property type="match status" value="1"/>
</dbReference>
<keyword evidence="1 4" id="KW-0378">Hydrolase</keyword>
<gene>
    <name evidence="4" type="ORF">FA869_02805</name>
</gene>
<dbReference type="RefSeq" id="WP_136868728.1">
    <property type="nucleotide sequence ID" value="NZ_SWAV01000001.1"/>
</dbReference>